<dbReference type="EMBL" id="FP929052">
    <property type="protein sequence ID" value="CBL17794.1"/>
    <property type="molecule type" value="Genomic_DNA"/>
</dbReference>
<reference evidence="1" key="2">
    <citation type="submission" date="2010-03" db="EMBL/GenBank/DDBJ databases">
        <authorList>
            <person name="Pajon A."/>
        </authorList>
    </citation>
    <scope>NUCLEOTIDE SEQUENCE</scope>
    <source>
        <strain evidence="1">Type strain: 18P13</strain>
    </source>
</reference>
<dbReference type="AlphaFoldDB" id="D4LDU9"/>
<gene>
    <name evidence="1" type="ordered locus">RUM_17250</name>
</gene>
<dbReference type="STRING" id="213810.RUM_17250"/>
<dbReference type="KEGG" id="rch:RUM_17250"/>
<keyword evidence="2" id="KW-1185">Reference proteome</keyword>
<dbReference type="Proteomes" id="UP000007054">
    <property type="component" value="Chromosome"/>
</dbReference>
<evidence type="ECO:0000313" key="2">
    <source>
        <dbReference type="Proteomes" id="UP000007054"/>
    </source>
</evidence>
<sequence length="98" mass="11256">MLMNIWVKDTASGHVHQVGTDPHDSLEMFHGVVHYVNMQCMEGTLGGGYEFVEAPDVDDYVSVTPDELMINRKLLHKDLQAKLEKADFLRNRRIDNDR</sequence>
<evidence type="ECO:0000313" key="1">
    <source>
        <dbReference type="EMBL" id="CBL17794.1"/>
    </source>
</evidence>
<accession>D4LDU9</accession>
<protein>
    <submittedName>
        <fullName evidence="1">Uncharacterized protein</fullName>
    </submittedName>
</protein>
<reference evidence="1" key="1">
    <citation type="submission" date="2010-03" db="EMBL/GenBank/DDBJ databases">
        <title>The genome sequence of Ruminococcus sp. 18P13.</title>
        <authorList>
            <consortium name="metaHIT consortium -- http://www.metahit.eu/"/>
            <person name="Pajon A."/>
            <person name="Turner K."/>
            <person name="Parkhill J."/>
            <person name="Bernalier A."/>
        </authorList>
    </citation>
    <scope>NUCLEOTIDE SEQUENCE [LARGE SCALE GENOMIC DNA]</scope>
    <source>
        <strain evidence="1">Type strain: 18P13</strain>
    </source>
</reference>
<proteinExistence type="predicted"/>
<dbReference type="HOGENOM" id="CLU_2331950_0_0_9"/>
<organism evidence="1 2">
    <name type="scientific">Ruminococcus champanellensis (strain DSM 18848 / JCM 17042 / KCTC 15320 / 18P13)</name>
    <dbReference type="NCBI Taxonomy" id="213810"/>
    <lineage>
        <taxon>Bacteria</taxon>
        <taxon>Bacillati</taxon>
        <taxon>Bacillota</taxon>
        <taxon>Clostridia</taxon>
        <taxon>Eubacteriales</taxon>
        <taxon>Oscillospiraceae</taxon>
        <taxon>Ruminococcus</taxon>
    </lineage>
</organism>
<name>D4LDU9_RUMC1</name>